<evidence type="ECO:0000313" key="6">
    <source>
        <dbReference type="EMBL" id="ALP92443.1"/>
    </source>
</evidence>
<keyword evidence="2 4" id="KW-0648">Protein biosynthesis</keyword>
<dbReference type="PIRSF" id="PIRSF006181">
    <property type="entry name" value="EbsC_YbaK"/>
    <property type="match status" value="1"/>
</dbReference>
<dbReference type="PANTHER" id="PTHR30411:SF0">
    <property type="entry name" value="CYS-TRNA(PRO)_CYS-TRNA(CYS) DEACYLASE YBAK"/>
    <property type="match status" value="1"/>
</dbReference>
<accession>A0A0S2VZA8</accession>
<dbReference type="GO" id="GO:0006412">
    <property type="term" value="P:translation"/>
    <property type="evidence" value="ECO:0007669"/>
    <property type="project" value="UniProtKB-KW"/>
</dbReference>
<dbReference type="STRING" id="1297617.IB211_00047c"/>
<dbReference type="Proteomes" id="UP000245778">
    <property type="component" value="Unassembled WGS sequence"/>
</dbReference>
<dbReference type="NCBIfam" id="TIGR00011">
    <property type="entry name" value="YbaK_EbsC"/>
    <property type="match status" value="1"/>
</dbReference>
<evidence type="ECO:0000259" key="5">
    <source>
        <dbReference type="Pfam" id="PF04073"/>
    </source>
</evidence>
<dbReference type="InterPro" id="IPR004369">
    <property type="entry name" value="Prolyl-tRNA_editing_YbaK/EbsC"/>
</dbReference>
<dbReference type="RefSeq" id="WP_033117656.1">
    <property type="nucleotide sequence ID" value="NZ_CALICV010000124.1"/>
</dbReference>
<name>A0A0S2VZA8_9FIRM</name>
<dbReference type="OrthoDB" id="9809296at2"/>
<dbReference type="CDD" id="cd00002">
    <property type="entry name" value="YbaK_deacylase"/>
    <property type="match status" value="1"/>
</dbReference>
<evidence type="ECO:0000313" key="9">
    <source>
        <dbReference type="Proteomes" id="UP000245778"/>
    </source>
</evidence>
<dbReference type="PANTHER" id="PTHR30411">
    <property type="entry name" value="CYTOPLASMIC PROTEIN"/>
    <property type="match status" value="1"/>
</dbReference>
<reference evidence="7 9" key="3">
    <citation type="submission" date="2018-04" db="EMBL/GenBank/DDBJ databases">
        <title>Genomic Encyclopedia of Type Strains, Phase IV (KMG-IV): sequencing the most valuable type-strain genomes for metagenomic binning, comparative biology and taxonomic classification.</title>
        <authorList>
            <person name="Goeker M."/>
        </authorList>
    </citation>
    <scope>NUCLEOTIDE SEQUENCE [LARGE SCALE GENOMIC DNA]</scope>
    <source>
        <strain evidence="7 9">DSM 26588</strain>
    </source>
</reference>
<keyword evidence="8" id="KW-1185">Reference proteome</keyword>
<dbReference type="PATRIC" id="fig|1297617.4.peg.44"/>
<organism evidence="6 8">
    <name type="scientific">Intestinimonas butyriciproducens</name>
    <dbReference type="NCBI Taxonomy" id="1297617"/>
    <lineage>
        <taxon>Bacteria</taxon>
        <taxon>Bacillati</taxon>
        <taxon>Bacillota</taxon>
        <taxon>Clostridia</taxon>
        <taxon>Eubacteriales</taxon>
        <taxon>Intestinimonas</taxon>
    </lineage>
</organism>
<evidence type="ECO:0000256" key="1">
    <source>
        <dbReference type="ARBA" id="ARBA00009798"/>
    </source>
</evidence>
<dbReference type="AlphaFoldDB" id="A0A0S2VZA8"/>
<reference evidence="6 8" key="1">
    <citation type="journal article" date="2015" name="Nat. Commun.">
        <title>Production of butyrate from lysine and the Amadori product fructoselysine by a human gut commensal.</title>
        <authorList>
            <person name="Bui T.P."/>
            <person name="Ritari J."/>
            <person name="Boeren S."/>
            <person name="de Waard P."/>
            <person name="Plugge C.M."/>
            <person name="de Vos W.M."/>
        </authorList>
    </citation>
    <scope>NUCLEOTIDE SEQUENCE [LARGE SCALE GENOMIC DNA]</scope>
    <source>
        <strain evidence="6 8">AF211</strain>
    </source>
</reference>
<dbReference type="KEGG" id="ibu:IB211_00047c"/>
<evidence type="ECO:0000313" key="8">
    <source>
        <dbReference type="Proteomes" id="UP000064844"/>
    </source>
</evidence>
<dbReference type="EMBL" id="QEKK01000001">
    <property type="protein sequence ID" value="PVY60065.1"/>
    <property type="molecule type" value="Genomic_DNA"/>
</dbReference>
<comment type="similarity">
    <text evidence="1 4">Belongs to the prolyl-tRNA editing family. YbaK/EbsC subfamily.</text>
</comment>
<evidence type="ECO:0000256" key="3">
    <source>
        <dbReference type="ARBA" id="ARBA00023239"/>
    </source>
</evidence>
<dbReference type="EC" id="4.2.-.-" evidence="4"/>
<dbReference type="InterPro" id="IPR007214">
    <property type="entry name" value="YbaK/aa-tRNA-synth-assoc-dom"/>
</dbReference>
<dbReference type="GeneID" id="93227692"/>
<evidence type="ECO:0000256" key="2">
    <source>
        <dbReference type="ARBA" id="ARBA00022917"/>
    </source>
</evidence>
<sequence>MSEEKTNVMRLLEQKKVPYTPHQYPHQEGMAVDGATVAAVLGRDPASVFKTLVTRGATKANYVFVVPVLAELDLKKAARAVGEKSIEMIHVKELTPLTGYVRGGCSPIGMKKRFKTVLDQSAADQAAILVSAGKIGCQVELAPGDLAGLVGAGFADIIKE</sequence>
<gene>
    <name evidence="7" type="ORF">C7373_101582</name>
    <name evidence="6" type="ORF">IB211_00047c</name>
</gene>
<evidence type="ECO:0000256" key="4">
    <source>
        <dbReference type="PIRNR" id="PIRNR006181"/>
    </source>
</evidence>
<keyword evidence="3 4" id="KW-0456">Lyase</keyword>
<feature type="domain" description="YbaK/aminoacyl-tRNA synthetase-associated" evidence="5">
    <location>
        <begin position="36"/>
        <end position="147"/>
    </location>
</feature>
<dbReference type="eggNOG" id="COG2606">
    <property type="taxonomic scope" value="Bacteria"/>
</dbReference>
<dbReference type="EMBL" id="CP011307">
    <property type="protein sequence ID" value="ALP92443.1"/>
    <property type="molecule type" value="Genomic_DNA"/>
</dbReference>
<protein>
    <recommendedName>
        <fullName evidence="4">Cys-tRNA(Pro)/Cys-tRNA(Cys) deacylase</fullName>
        <ecNumber evidence="4">4.2.-.-</ecNumber>
    </recommendedName>
</protein>
<evidence type="ECO:0000313" key="7">
    <source>
        <dbReference type="EMBL" id="PVY60065.1"/>
    </source>
</evidence>
<dbReference type="GO" id="GO:0016829">
    <property type="term" value="F:lyase activity"/>
    <property type="evidence" value="ECO:0007669"/>
    <property type="project" value="UniProtKB-KW"/>
</dbReference>
<dbReference type="Proteomes" id="UP000064844">
    <property type="component" value="Chromosome"/>
</dbReference>
<dbReference type="Pfam" id="PF04073">
    <property type="entry name" value="tRNA_edit"/>
    <property type="match status" value="1"/>
</dbReference>
<reference evidence="8" key="2">
    <citation type="submission" date="2015-04" db="EMBL/GenBank/DDBJ databases">
        <title>A butyrogenic pathway from the amino acid lysine in a human gut commensal.</title>
        <authorList>
            <person name="de Vos W.M."/>
            <person name="Bui N.T.P."/>
            <person name="Plugge C.M."/>
            <person name="Ritari J."/>
        </authorList>
    </citation>
    <scope>NUCLEOTIDE SEQUENCE [LARGE SCALE GENOMIC DNA]</scope>
    <source>
        <strain evidence="8">AF211</strain>
    </source>
</reference>
<proteinExistence type="inferred from homology"/>
<dbReference type="Gene3D" id="3.90.960.10">
    <property type="entry name" value="YbaK/aminoacyl-tRNA synthetase-associated domain"/>
    <property type="match status" value="1"/>
</dbReference>
<dbReference type="GO" id="GO:0002161">
    <property type="term" value="F:aminoacyl-tRNA deacylase activity"/>
    <property type="evidence" value="ECO:0007669"/>
    <property type="project" value="InterPro"/>
</dbReference>
<dbReference type="SUPFAM" id="SSF55826">
    <property type="entry name" value="YbaK/ProRS associated domain"/>
    <property type="match status" value="1"/>
</dbReference>
<dbReference type="InterPro" id="IPR036754">
    <property type="entry name" value="YbaK/aa-tRNA-synt-asso_dom_sf"/>
</dbReference>